<evidence type="ECO:0000313" key="6">
    <source>
        <dbReference type="Proteomes" id="UP000250642"/>
    </source>
</evidence>
<dbReference type="PANTHER" id="PTHR39190:SF1">
    <property type="entry name" value="FLAGELLAR ASSEMBLY FACTOR FLIW"/>
    <property type="match status" value="1"/>
</dbReference>
<dbReference type="InterPro" id="IPR024046">
    <property type="entry name" value="Flagellar_assmbl_FliW_dom_sf"/>
</dbReference>
<organism evidence="5 6">
    <name type="scientific">Paenibacillus taichungensis</name>
    <dbReference type="NCBI Taxonomy" id="484184"/>
    <lineage>
        <taxon>Bacteria</taxon>
        <taxon>Bacillati</taxon>
        <taxon>Bacillota</taxon>
        <taxon>Bacilli</taxon>
        <taxon>Bacillales</taxon>
        <taxon>Paenibacillaceae</taxon>
        <taxon>Paenibacillus</taxon>
    </lineage>
</organism>
<evidence type="ECO:0000256" key="1">
    <source>
        <dbReference type="ARBA" id="ARBA00022490"/>
    </source>
</evidence>
<keyword evidence="5" id="KW-0282">Flagellum</keyword>
<dbReference type="GO" id="GO:0005737">
    <property type="term" value="C:cytoplasm"/>
    <property type="evidence" value="ECO:0007669"/>
    <property type="project" value="UniProtKB-SubCell"/>
</dbReference>
<keyword evidence="5" id="KW-0969">Cilium</keyword>
<proteinExistence type="inferred from homology"/>
<dbReference type="Proteomes" id="UP000250642">
    <property type="component" value="Unassembled WGS sequence"/>
</dbReference>
<dbReference type="Pfam" id="PF02623">
    <property type="entry name" value="FliW"/>
    <property type="match status" value="1"/>
</dbReference>
<comment type="similarity">
    <text evidence="4">Belongs to the FliW family.</text>
</comment>
<keyword evidence="3 4" id="KW-0810">Translation regulation</keyword>
<comment type="function">
    <text evidence="4">Acts as an anti-CsrA protein, binds CsrA and prevents it from repressing translation of its target genes, one of which is flagellin. Binds to flagellin and participates in the assembly of the flagellum.</text>
</comment>
<dbReference type="GO" id="GO:0044780">
    <property type="term" value="P:bacterial-type flagellum assembly"/>
    <property type="evidence" value="ECO:0007669"/>
    <property type="project" value="UniProtKB-UniRule"/>
</dbReference>
<keyword evidence="2 4" id="KW-1005">Bacterial flagellum biogenesis</keyword>
<dbReference type="InterPro" id="IPR003775">
    <property type="entry name" value="Flagellar_assembly_factor_FliW"/>
</dbReference>
<dbReference type="HAMAP" id="MF_01185">
    <property type="entry name" value="FliW"/>
    <property type="match status" value="1"/>
</dbReference>
<comment type="caution">
    <text evidence="5">The sequence shown here is derived from an EMBL/GenBank/DDBJ whole genome shotgun (WGS) entry which is preliminary data.</text>
</comment>
<comment type="subcellular location">
    <subcellularLocation>
        <location evidence="4">Cytoplasm</location>
    </subcellularLocation>
</comment>
<comment type="subunit">
    <text evidence="4">Interacts with translational regulator CsrA and flagellin(s).</text>
</comment>
<dbReference type="Gene3D" id="2.30.290.10">
    <property type="entry name" value="BH3618-like"/>
    <property type="match status" value="1"/>
</dbReference>
<reference evidence="5 6" key="1">
    <citation type="submission" date="2018-04" db="EMBL/GenBank/DDBJ databases">
        <title>Paenibacillus taichungensis Genome sequencing and assembly.</title>
        <authorList>
            <person name="Xu J."/>
            <person name="Rensing C."/>
            <person name="Mazhar H.S."/>
        </authorList>
    </citation>
    <scope>NUCLEOTIDE SEQUENCE [LARGE SCALE GENOMIC DNA]</scope>
    <source>
        <strain evidence="5 6">NC1</strain>
    </source>
</reference>
<dbReference type="NCBIfam" id="NF009793">
    <property type="entry name" value="PRK13285.1-1"/>
    <property type="match status" value="1"/>
</dbReference>
<evidence type="ECO:0000256" key="4">
    <source>
        <dbReference type="HAMAP-Rule" id="MF_01185"/>
    </source>
</evidence>
<keyword evidence="4" id="KW-0143">Chaperone</keyword>
<dbReference type="GO" id="GO:0006417">
    <property type="term" value="P:regulation of translation"/>
    <property type="evidence" value="ECO:0007669"/>
    <property type="project" value="UniProtKB-KW"/>
</dbReference>
<gene>
    <name evidence="4" type="primary">fliW</name>
    <name evidence="5" type="ORF">DC345_29730</name>
</gene>
<evidence type="ECO:0000256" key="3">
    <source>
        <dbReference type="ARBA" id="ARBA00022845"/>
    </source>
</evidence>
<evidence type="ECO:0000256" key="2">
    <source>
        <dbReference type="ARBA" id="ARBA00022795"/>
    </source>
</evidence>
<name>A0A329QCD6_9BACL</name>
<sequence>MFIETSTWGKIEVDENNTYQFPRGLPGFENETSFALIPWEDTPFSYLQSLTEKELSFLIVSPFEFKKDYSFELSEEDKEELKIEEDVVVYSIVTIHSDVTKSTMNLLAPVIINPAHRVGKQVVLQQSGYVTKHLIWTEEATSAKEGV</sequence>
<dbReference type="SUPFAM" id="SSF141457">
    <property type="entry name" value="BH3618-like"/>
    <property type="match status" value="1"/>
</dbReference>
<keyword evidence="5" id="KW-0966">Cell projection</keyword>
<dbReference type="EMBL" id="QEVW01000029">
    <property type="protein sequence ID" value="RAW09984.1"/>
    <property type="molecule type" value="Genomic_DNA"/>
</dbReference>
<evidence type="ECO:0000313" key="5">
    <source>
        <dbReference type="EMBL" id="RAW09984.1"/>
    </source>
</evidence>
<accession>A0A329QCD6</accession>
<protein>
    <recommendedName>
        <fullName evidence="4">Flagellar assembly factor FliW</fullName>
    </recommendedName>
</protein>
<dbReference type="AlphaFoldDB" id="A0A329QCD6"/>
<keyword evidence="1 4" id="KW-0963">Cytoplasm</keyword>
<dbReference type="PANTHER" id="PTHR39190">
    <property type="entry name" value="FLAGELLAR ASSEMBLY FACTOR FLIW"/>
    <property type="match status" value="1"/>
</dbReference>